<keyword evidence="5" id="KW-1185">Reference proteome</keyword>
<dbReference type="InParanoid" id="A0A1S3ICW9"/>
<accession>A0A1S3ICW9</accession>
<evidence type="ECO:0000256" key="3">
    <source>
        <dbReference type="SAM" id="SignalP"/>
    </source>
</evidence>
<feature type="compositionally biased region" description="Basic and acidic residues" evidence="1">
    <location>
        <begin position="317"/>
        <end position="327"/>
    </location>
</feature>
<dbReference type="KEGG" id="lak:106162827"/>
<evidence type="ECO:0000259" key="4">
    <source>
        <dbReference type="PROSITE" id="PS50041"/>
    </source>
</evidence>
<evidence type="ECO:0000313" key="5">
    <source>
        <dbReference type="Proteomes" id="UP000085678"/>
    </source>
</evidence>
<dbReference type="InterPro" id="IPR016186">
    <property type="entry name" value="C-type_lectin-like/link_sf"/>
</dbReference>
<dbReference type="PANTHER" id="PTHR22801">
    <property type="entry name" value="LITHOSTATHINE"/>
    <property type="match status" value="1"/>
</dbReference>
<dbReference type="PROSITE" id="PS50041">
    <property type="entry name" value="C_TYPE_LECTIN_2"/>
    <property type="match status" value="1"/>
</dbReference>
<protein>
    <submittedName>
        <fullName evidence="6">Uncharacterized protein LOC106162827</fullName>
    </submittedName>
</protein>
<feature type="region of interest" description="Disordered" evidence="1">
    <location>
        <begin position="194"/>
        <end position="230"/>
    </location>
</feature>
<feature type="transmembrane region" description="Helical" evidence="2">
    <location>
        <begin position="287"/>
        <end position="309"/>
    </location>
</feature>
<evidence type="ECO:0000256" key="1">
    <source>
        <dbReference type="SAM" id="MobiDB-lite"/>
    </source>
</evidence>
<feature type="region of interest" description="Disordered" evidence="1">
    <location>
        <begin position="316"/>
        <end position="339"/>
    </location>
</feature>
<feature type="domain" description="C-type lectin" evidence="4">
    <location>
        <begin position="40"/>
        <end position="152"/>
    </location>
</feature>
<dbReference type="SUPFAM" id="SSF56436">
    <property type="entry name" value="C-type lectin-like"/>
    <property type="match status" value="1"/>
</dbReference>
<name>A0A1S3ICW9_LINAN</name>
<organism evidence="5 6">
    <name type="scientific">Lingula anatina</name>
    <name type="common">Brachiopod</name>
    <name type="synonym">Lingula unguis</name>
    <dbReference type="NCBI Taxonomy" id="7574"/>
    <lineage>
        <taxon>Eukaryota</taxon>
        <taxon>Metazoa</taxon>
        <taxon>Spiralia</taxon>
        <taxon>Lophotrochozoa</taxon>
        <taxon>Brachiopoda</taxon>
        <taxon>Linguliformea</taxon>
        <taxon>Lingulata</taxon>
        <taxon>Lingulida</taxon>
        <taxon>Linguloidea</taxon>
        <taxon>Lingulidae</taxon>
        <taxon>Lingula</taxon>
    </lineage>
</organism>
<dbReference type="InterPro" id="IPR016187">
    <property type="entry name" value="CTDL_fold"/>
</dbReference>
<evidence type="ECO:0000313" key="6">
    <source>
        <dbReference type="RefSeq" id="XP_013395706.1"/>
    </source>
</evidence>
<reference evidence="6" key="1">
    <citation type="submission" date="2025-08" db="UniProtKB">
        <authorList>
            <consortium name="RefSeq"/>
        </authorList>
    </citation>
    <scope>IDENTIFICATION</scope>
    <source>
        <tissue evidence="6">Gonads</tissue>
    </source>
</reference>
<sequence length="339" mass="37614">MCFTMGSVLPVVFMCITALIFTGKEAESYPCTKPQFNVEDSSYCYEKIKVQRAYSNATNYCSANGGGLIEITSQVINQAVLNGMEVNKYYWIGGTKDEKGNWYWPEAGYQWNFSALSDARSNSKCLYISKSNTAGNGWFTDSCDKKHGYICQYKMDSATSSATTESSTTKQTSHPLLNTSSSITVKQSLTTSASKPLSSSLSPQITSTGVSSQNTKEITHKTTNQQQGEIHSTVHIETTTKQPIGKQTTTQLSLTNKTDIDSLIAELARQCEAERKRQQQEVNVRTIGFSVALAISFTINVGLSFRIYCLRRKKKDEHKEKGGHEEDQIAEFKFNGEVS</sequence>
<feature type="compositionally biased region" description="Low complexity" evidence="1">
    <location>
        <begin position="194"/>
        <end position="203"/>
    </location>
</feature>
<dbReference type="Proteomes" id="UP000085678">
    <property type="component" value="Unplaced"/>
</dbReference>
<gene>
    <name evidence="6" type="primary">LOC106162827</name>
</gene>
<dbReference type="RefSeq" id="XP_013395706.1">
    <property type="nucleotide sequence ID" value="XM_013540252.1"/>
</dbReference>
<dbReference type="PANTHER" id="PTHR22801:SF63">
    <property type="entry name" value="C-TYPE LECTIN DOMAIN-CONTAINING PROTEIN"/>
    <property type="match status" value="1"/>
</dbReference>
<proteinExistence type="predicted"/>
<dbReference type="GeneID" id="106162827"/>
<dbReference type="InterPro" id="IPR050801">
    <property type="entry name" value="Ca-Dep_Lectins_ImmuneDev"/>
</dbReference>
<feature type="chain" id="PRO_5010244570" evidence="3">
    <location>
        <begin position="27"/>
        <end position="339"/>
    </location>
</feature>
<feature type="compositionally biased region" description="Polar residues" evidence="1">
    <location>
        <begin position="204"/>
        <end position="230"/>
    </location>
</feature>
<dbReference type="InterPro" id="IPR001304">
    <property type="entry name" value="C-type_lectin-like"/>
</dbReference>
<evidence type="ECO:0000256" key="2">
    <source>
        <dbReference type="SAM" id="Phobius"/>
    </source>
</evidence>
<dbReference type="Gene3D" id="3.10.100.10">
    <property type="entry name" value="Mannose-Binding Protein A, subunit A"/>
    <property type="match status" value="1"/>
</dbReference>
<dbReference type="Pfam" id="PF00059">
    <property type="entry name" value="Lectin_C"/>
    <property type="match status" value="1"/>
</dbReference>
<dbReference type="CDD" id="cd00037">
    <property type="entry name" value="CLECT"/>
    <property type="match status" value="1"/>
</dbReference>
<keyword evidence="2" id="KW-0812">Transmembrane</keyword>
<dbReference type="AlphaFoldDB" id="A0A1S3ICW9"/>
<feature type="signal peptide" evidence="3">
    <location>
        <begin position="1"/>
        <end position="26"/>
    </location>
</feature>
<keyword evidence="3" id="KW-0732">Signal</keyword>
<keyword evidence="2" id="KW-0472">Membrane</keyword>
<keyword evidence="2" id="KW-1133">Transmembrane helix</keyword>
<dbReference type="SMART" id="SM00034">
    <property type="entry name" value="CLECT"/>
    <property type="match status" value="1"/>
</dbReference>